<dbReference type="UniPathway" id="UPA00196"/>
<gene>
    <name evidence="13" type="ORF">ZYGR_0A03140</name>
</gene>
<protein>
    <recommendedName>
        <fullName evidence="12">Mannosyltransferase</fullName>
        <ecNumber evidence="12">2.4.1.-</ecNumber>
    </recommendedName>
</protein>
<keyword evidence="9 12" id="KW-1133">Transmembrane helix</keyword>
<reference evidence="13 14" key="1">
    <citation type="submission" date="2016-08" db="EMBL/GenBank/DDBJ databases">
        <title>Draft genome sequence of allopolyploid Zygosaccharomyces rouxii.</title>
        <authorList>
            <person name="Watanabe J."/>
            <person name="Uehara K."/>
            <person name="Mogi Y."/>
            <person name="Tsukioka Y."/>
        </authorList>
    </citation>
    <scope>NUCLEOTIDE SEQUENCE [LARGE SCALE GENOMIC DNA]</scope>
    <source>
        <strain evidence="13 14">NBRC 110957</strain>
    </source>
</reference>
<dbReference type="Pfam" id="PF03901">
    <property type="entry name" value="Glyco_transf_22"/>
    <property type="match status" value="1"/>
</dbReference>
<keyword evidence="10 12" id="KW-0472">Membrane</keyword>
<comment type="caution">
    <text evidence="13">The sequence shown here is derived from an EMBL/GenBank/DDBJ whole genome shotgun (WGS) entry which is preliminary data.</text>
</comment>
<evidence type="ECO:0000256" key="1">
    <source>
        <dbReference type="ARBA" id="ARBA00004477"/>
    </source>
</evidence>
<dbReference type="OrthoDB" id="416834at2759"/>
<evidence type="ECO:0000256" key="11">
    <source>
        <dbReference type="ARBA" id="ARBA00024708"/>
    </source>
</evidence>
<evidence type="ECO:0000256" key="3">
    <source>
        <dbReference type="ARBA" id="ARBA00006065"/>
    </source>
</evidence>
<proteinExistence type="inferred from homology"/>
<dbReference type="GO" id="GO:0005789">
    <property type="term" value="C:endoplasmic reticulum membrane"/>
    <property type="evidence" value="ECO:0007669"/>
    <property type="project" value="UniProtKB-SubCell"/>
</dbReference>
<keyword evidence="4" id="KW-0337">GPI-anchor biosynthesis</keyword>
<evidence type="ECO:0000256" key="2">
    <source>
        <dbReference type="ARBA" id="ARBA00004687"/>
    </source>
</evidence>
<comment type="similarity">
    <text evidence="3">Belongs to the glycosyltransferase 22 family. PIGB subfamily.</text>
</comment>
<evidence type="ECO:0000256" key="9">
    <source>
        <dbReference type="ARBA" id="ARBA00022989"/>
    </source>
</evidence>
<feature type="transmembrane region" description="Helical" evidence="12">
    <location>
        <begin position="239"/>
        <end position="260"/>
    </location>
</feature>
<comment type="function">
    <text evidence="11">Mannosyltransferase involved in glycosylphosphatidylinositol-anchor biosynthesis. Transfers the third mannose to Man2-GlcN-acyl-PI during GPI precursor assembly.</text>
</comment>
<comment type="pathway">
    <text evidence="2">Glycolipid biosynthesis; glycosylphosphatidylinositol-anchor biosynthesis.</text>
</comment>
<keyword evidence="6" id="KW-0808">Transferase</keyword>
<evidence type="ECO:0000256" key="5">
    <source>
        <dbReference type="ARBA" id="ARBA00022676"/>
    </source>
</evidence>
<dbReference type="OMA" id="HEWPDYL"/>
<feature type="transmembrane region" description="Helical" evidence="12">
    <location>
        <begin position="378"/>
        <end position="396"/>
    </location>
</feature>
<comment type="subcellular location">
    <subcellularLocation>
        <location evidence="1 12">Endoplasmic reticulum membrane</location>
        <topology evidence="1 12">Multi-pass membrane protein</topology>
    </subcellularLocation>
</comment>
<evidence type="ECO:0000256" key="8">
    <source>
        <dbReference type="ARBA" id="ARBA00022824"/>
    </source>
</evidence>
<evidence type="ECO:0000313" key="14">
    <source>
        <dbReference type="Proteomes" id="UP000187013"/>
    </source>
</evidence>
<dbReference type="EC" id="2.4.1.-" evidence="12"/>
<feature type="transmembrane region" description="Helical" evidence="12">
    <location>
        <begin position="12"/>
        <end position="32"/>
    </location>
</feature>
<dbReference type="PANTHER" id="PTHR22760:SF4">
    <property type="entry name" value="GPI MANNOSYLTRANSFERASE 3"/>
    <property type="match status" value="1"/>
</dbReference>
<evidence type="ECO:0000256" key="4">
    <source>
        <dbReference type="ARBA" id="ARBA00022502"/>
    </source>
</evidence>
<keyword evidence="5 12" id="KW-0328">Glycosyltransferase</keyword>
<dbReference type="AlphaFoldDB" id="A0A1Q2ZTG4"/>
<dbReference type="Proteomes" id="UP000187013">
    <property type="component" value="Unassembled WGS sequence"/>
</dbReference>
<feature type="transmembrane region" description="Helical" evidence="12">
    <location>
        <begin position="301"/>
        <end position="318"/>
    </location>
</feature>
<keyword evidence="7 12" id="KW-0812">Transmembrane</keyword>
<evidence type="ECO:0000256" key="7">
    <source>
        <dbReference type="ARBA" id="ARBA00022692"/>
    </source>
</evidence>
<evidence type="ECO:0000313" key="13">
    <source>
        <dbReference type="EMBL" id="GAV46719.1"/>
    </source>
</evidence>
<name>A0A1Q2ZTG4_ZYGRO</name>
<organism evidence="13 14">
    <name type="scientific">Zygosaccharomyces rouxii</name>
    <dbReference type="NCBI Taxonomy" id="4956"/>
    <lineage>
        <taxon>Eukaryota</taxon>
        <taxon>Fungi</taxon>
        <taxon>Dikarya</taxon>
        <taxon>Ascomycota</taxon>
        <taxon>Saccharomycotina</taxon>
        <taxon>Saccharomycetes</taxon>
        <taxon>Saccharomycetales</taxon>
        <taxon>Saccharomycetaceae</taxon>
        <taxon>Zygosaccharomyces</taxon>
    </lineage>
</organism>
<dbReference type="eggNOG" id="KOG1771">
    <property type="taxonomic scope" value="Eukaryota"/>
</dbReference>
<evidence type="ECO:0000256" key="6">
    <source>
        <dbReference type="ARBA" id="ARBA00022679"/>
    </source>
</evidence>
<dbReference type="PANTHER" id="PTHR22760">
    <property type="entry name" value="GLYCOSYLTRANSFERASE"/>
    <property type="match status" value="1"/>
</dbReference>
<evidence type="ECO:0000256" key="12">
    <source>
        <dbReference type="RuleBase" id="RU363075"/>
    </source>
</evidence>
<dbReference type="GO" id="GO:0000026">
    <property type="term" value="F:alpha-1,2-mannosyltransferase activity"/>
    <property type="evidence" value="ECO:0007669"/>
    <property type="project" value="EnsemblFungi"/>
</dbReference>
<evidence type="ECO:0000256" key="10">
    <source>
        <dbReference type="ARBA" id="ARBA00023136"/>
    </source>
</evidence>
<feature type="transmembrane region" description="Helical" evidence="12">
    <location>
        <begin position="108"/>
        <end position="129"/>
    </location>
</feature>
<accession>A0A1Q2ZTG4</accession>
<dbReference type="GO" id="GO:0006506">
    <property type="term" value="P:GPI anchor biosynthetic process"/>
    <property type="evidence" value="ECO:0007669"/>
    <property type="project" value="UniProtKB-UniPathway"/>
</dbReference>
<keyword evidence="8 12" id="KW-0256">Endoplasmic reticulum</keyword>
<sequence length="551" mass="64472">MALKAVDKHHRLILLGLFGWRLFNALITRTFFQADEFWQALEPAHFKAFGYGGLTWEWNNGLRSYAFPFLLEIAYRLARLVSKGCQYHWGEDRGDKVEYYCVIIFPKVMMAFIAALGELYTILFVKKLYLLTFDKTDDKKPHDDWNVEKITIILSVTNFFNCFLITRTFINSFEMSLTSAALYYWDWTGGDEVFTTNFTKSLCIAVFACLQRPTNGLIWIIFGSRLIWNLFVKSQYGKVLRLIGKVAFWFALVCSINMIIDYHFYNENIFPPLNFLRFNVLSPLSTFYGANQWHFHITQSLPLILNYTIPLFCLGLTYGRHSDVLTQIKIVIGFNLIAYSMLSHKEFRFVYPLQPLLVLISTFGALKLQENNVLKHCFLLLAPLGSIIAAFLLCWYHESGTIAVMKYLHDRPVVDSIGFIMPCHSTPWQSYLHRNDIKSLWAITCDPPLHLMGDPDASAKLPYYMDESDFLYDDISGFIERNFPLLDINSSKRHTYQYEWPRLLVVFQHLENAYIKEHLKDNAYVEETRFFNSLVHWDSRREGDVIVYRKL</sequence>
<dbReference type="EMBL" id="BDGX01000001">
    <property type="protein sequence ID" value="GAV46719.1"/>
    <property type="molecule type" value="Genomic_DNA"/>
</dbReference>
<dbReference type="InterPro" id="IPR005599">
    <property type="entry name" value="GPI_mannosylTrfase"/>
</dbReference>